<evidence type="ECO:0000313" key="3">
    <source>
        <dbReference type="Proteomes" id="UP000759537"/>
    </source>
</evidence>
<dbReference type="Gene3D" id="3.10.450.50">
    <property type="match status" value="1"/>
</dbReference>
<keyword evidence="3" id="KW-1185">Reference proteome</keyword>
<dbReference type="EMBL" id="WHVB01000006">
    <property type="protein sequence ID" value="KAF8481887.1"/>
    <property type="molecule type" value="Genomic_DNA"/>
</dbReference>
<sequence length="219" mass="24674">MVLCQPSIQITRTTSFRRMSNAKPPLYHGCVPKEVVFVSTTTVSNEKPNASGLTPDQTRALPERSVDPNSPEARIVRSLRELYSCKAQNRSYEIYTRDAVFHDPIGTARGIDSIRAQFNALSKLFPRINVLKLRVLKNPPGTPANLLLIDQDVAYFRDAKAASPFKVVNSLLTLQLNDANQITRHTEEWDHDRETTPDDGFLGMLKEHRKRTTATLTDV</sequence>
<dbReference type="AlphaFoldDB" id="A0A9P5MYK1"/>
<proteinExistence type="predicted"/>
<dbReference type="OrthoDB" id="2400485at2759"/>
<dbReference type="Proteomes" id="UP000759537">
    <property type="component" value="Unassembled WGS sequence"/>
</dbReference>
<accession>A0A9P5MYK1</accession>
<comment type="caution">
    <text evidence="2">The sequence shown here is derived from an EMBL/GenBank/DDBJ whole genome shotgun (WGS) entry which is preliminary data.</text>
</comment>
<reference evidence="2" key="2">
    <citation type="journal article" date="2020" name="Nat. Commun.">
        <title>Large-scale genome sequencing of mycorrhizal fungi provides insights into the early evolution of symbiotic traits.</title>
        <authorList>
            <person name="Miyauchi S."/>
            <person name="Kiss E."/>
            <person name="Kuo A."/>
            <person name="Drula E."/>
            <person name="Kohler A."/>
            <person name="Sanchez-Garcia M."/>
            <person name="Morin E."/>
            <person name="Andreopoulos B."/>
            <person name="Barry K.W."/>
            <person name="Bonito G."/>
            <person name="Buee M."/>
            <person name="Carver A."/>
            <person name="Chen C."/>
            <person name="Cichocki N."/>
            <person name="Clum A."/>
            <person name="Culley D."/>
            <person name="Crous P.W."/>
            <person name="Fauchery L."/>
            <person name="Girlanda M."/>
            <person name="Hayes R.D."/>
            <person name="Keri Z."/>
            <person name="LaButti K."/>
            <person name="Lipzen A."/>
            <person name="Lombard V."/>
            <person name="Magnuson J."/>
            <person name="Maillard F."/>
            <person name="Murat C."/>
            <person name="Nolan M."/>
            <person name="Ohm R.A."/>
            <person name="Pangilinan J."/>
            <person name="Pereira M.F."/>
            <person name="Perotto S."/>
            <person name="Peter M."/>
            <person name="Pfister S."/>
            <person name="Riley R."/>
            <person name="Sitrit Y."/>
            <person name="Stielow J.B."/>
            <person name="Szollosi G."/>
            <person name="Zifcakova L."/>
            <person name="Stursova M."/>
            <person name="Spatafora J.W."/>
            <person name="Tedersoo L."/>
            <person name="Vaario L.M."/>
            <person name="Yamada A."/>
            <person name="Yan M."/>
            <person name="Wang P."/>
            <person name="Xu J."/>
            <person name="Bruns T."/>
            <person name="Baldrian P."/>
            <person name="Vilgalys R."/>
            <person name="Dunand C."/>
            <person name="Henrissat B."/>
            <person name="Grigoriev I.V."/>
            <person name="Hibbett D."/>
            <person name="Nagy L.G."/>
            <person name="Martin F.M."/>
        </authorList>
    </citation>
    <scope>NUCLEOTIDE SEQUENCE</scope>
    <source>
        <strain evidence="2">Prilba</strain>
    </source>
</reference>
<protein>
    <submittedName>
        <fullName evidence="2">Uncharacterized protein</fullName>
    </submittedName>
</protein>
<name>A0A9P5MYK1_9AGAM</name>
<feature type="region of interest" description="Disordered" evidence="1">
    <location>
        <begin position="45"/>
        <end position="69"/>
    </location>
</feature>
<dbReference type="SUPFAM" id="SSF54427">
    <property type="entry name" value="NTF2-like"/>
    <property type="match status" value="1"/>
</dbReference>
<dbReference type="InterPro" id="IPR032710">
    <property type="entry name" value="NTF2-like_dom_sf"/>
</dbReference>
<evidence type="ECO:0000313" key="2">
    <source>
        <dbReference type="EMBL" id="KAF8481887.1"/>
    </source>
</evidence>
<feature type="compositionally biased region" description="Polar residues" evidence="1">
    <location>
        <begin position="45"/>
        <end position="57"/>
    </location>
</feature>
<evidence type="ECO:0000256" key="1">
    <source>
        <dbReference type="SAM" id="MobiDB-lite"/>
    </source>
</evidence>
<organism evidence="2 3">
    <name type="scientific">Russula ochroleuca</name>
    <dbReference type="NCBI Taxonomy" id="152965"/>
    <lineage>
        <taxon>Eukaryota</taxon>
        <taxon>Fungi</taxon>
        <taxon>Dikarya</taxon>
        <taxon>Basidiomycota</taxon>
        <taxon>Agaricomycotina</taxon>
        <taxon>Agaricomycetes</taxon>
        <taxon>Russulales</taxon>
        <taxon>Russulaceae</taxon>
        <taxon>Russula</taxon>
    </lineage>
</organism>
<dbReference type="PANTHER" id="PTHR34213">
    <property type="entry name" value="NUCLEAR TRANSPORT FACTOR 2 (NTF2) FAMILY PROTEIN"/>
    <property type="match status" value="1"/>
</dbReference>
<gene>
    <name evidence="2" type="ORF">DFH94DRAFT_733581</name>
</gene>
<reference evidence="2" key="1">
    <citation type="submission" date="2019-10" db="EMBL/GenBank/DDBJ databases">
        <authorList>
            <consortium name="DOE Joint Genome Institute"/>
            <person name="Kuo A."/>
            <person name="Miyauchi S."/>
            <person name="Kiss E."/>
            <person name="Drula E."/>
            <person name="Kohler A."/>
            <person name="Sanchez-Garcia M."/>
            <person name="Andreopoulos B."/>
            <person name="Barry K.W."/>
            <person name="Bonito G."/>
            <person name="Buee M."/>
            <person name="Carver A."/>
            <person name="Chen C."/>
            <person name="Cichocki N."/>
            <person name="Clum A."/>
            <person name="Culley D."/>
            <person name="Crous P.W."/>
            <person name="Fauchery L."/>
            <person name="Girlanda M."/>
            <person name="Hayes R."/>
            <person name="Keri Z."/>
            <person name="LaButti K."/>
            <person name="Lipzen A."/>
            <person name="Lombard V."/>
            <person name="Magnuson J."/>
            <person name="Maillard F."/>
            <person name="Morin E."/>
            <person name="Murat C."/>
            <person name="Nolan M."/>
            <person name="Ohm R."/>
            <person name="Pangilinan J."/>
            <person name="Pereira M."/>
            <person name="Perotto S."/>
            <person name="Peter M."/>
            <person name="Riley R."/>
            <person name="Sitrit Y."/>
            <person name="Stielow B."/>
            <person name="Szollosi G."/>
            <person name="Zifcakova L."/>
            <person name="Stursova M."/>
            <person name="Spatafora J.W."/>
            <person name="Tedersoo L."/>
            <person name="Vaario L.-M."/>
            <person name="Yamada A."/>
            <person name="Yan M."/>
            <person name="Wang P."/>
            <person name="Xu J."/>
            <person name="Bruns T."/>
            <person name="Baldrian P."/>
            <person name="Vilgalys R."/>
            <person name="Henrissat B."/>
            <person name="Grigoriev I.V."/>
            <person name="Hibbett D."/>
            <person name="Nagy L.G."/>
            <person name="Martin F.M."/>
        </authorList>
    </citation>
    <scope>NUCLEOTIDE SEQUENCE</scope>
    <source>
        <strain evidence="2">Prilba</strain>
    </source>
</reference>
<dbReference type="PANTHER" id="PTHR34213:SF2">
    <property type="entry name" value="NUCLEAR TRANSPORT FACTOR 2 (NTF2) FAMILY PROTEIN"/>
    <property type="match status" value="1"/>
</dbReference>